<gene>
    <name evidence="1" type="ORF">EYM_01540</name>
</gene>
<accession>A0A0U3E2S7</accession>
<keyword evidence="2" id="KW-1185">Reference proteome</keyword>
<dbReference type="RefSeq" id="WP_075049349.1">
    <property type="nucleotide sequence ID" value="NZ_CP006867.1"/>
</dbReference>
<evidence type="ECO:0000313" key="1">
    <source>
        <dbReference type="EMBL" id="ALU12219.1"/>
    </source>
</evidence>
<dbReference type="KEGG" id="iis:EYM_01540"/>
<name>A0A0U3E2S7_9CREN</name>
<sequence>MLEVLERKLSELNGPIVAANVGPPDADKVIGGKRVCKLVVVTTEEMAGSYFPLGFEMVATDLAVAYMTFNEEEAAAIDRLRQLGDVLIVSKAKRDGKYYVFDGVMMAYEVATVGNLSWHVLKGIYPPLMEGKEYLYKAPIALSLIESVASGGGLSVPAKELYPIEVTKGLTTNVKVDPKAGKKEERFEVPGILLLPALVAKWRAHRVSSKKASPEG</sequence>
<dbReference type="AlphaFoldDB" id="A0A0U3E2S7"/>
<dbReference type="EMBL" id="CP006867">
    <property type="protein sequence ID" value="ALU12219.1"/>
    <property type="molecule type" value="Genomic_DNA"/>
</dbReference>
<protein>
    <submittedName>
        <fullName evidence="1">Uncharacterized protein</fullName>
    </submittedName>
</protein>
<dbReference type="STRING" id="940295.EYM_01540"/>
<evidence type="ECO:0000313" key="2">
    <source>
        <dbReference type="Proteomes" id="UP000060778"/>
    </source>
</evidence>
<reference evidence="1 2" key="1">
    <citation type="submission" date="2013-11" db="EMBL/GenBank/DDBJ databases">
        <title>Comparative genomics of Ignicoccus.</title>
        <authorList>
            <person name="Podar M."/>
        </authorList>
    </citation>
    <scope>NUCLEOTIDE SEQUENCE [LARGE SCALE GENOMIC DNA]</scope>
    <source>
        <strain evidence="1 2">DSM 13165</strain>
    </source>
</reference>
<dbReference type="Proteomes" id="UP000060778">
    <property type="component" value="Chromosome"/>
</dbReference>
<proteinExistence type="predicted"/>
<dbReference type="GeneID" id="30679716"/>
<organism evidence="1 2">
    <name type="scientific">Ignicoccus islandicus DSM 13165</name>
    <dbReference type="NCBI Taxonomy" id="940295"/>
    <lineage>
        <taxon>Archaea</taxon>
        <taxon>Thermoproteota</taxon>
        <taxon>Thermoprotei</taxon>
        <taxon>Desulfurococcales</taxon>
        <taxon>Desulfurococcaceae</taxon>
        <taxon>Ignicoccus</taxon>
    </lineage>
</organism>
<dbReference type="OrthoDB" id="385386at2157"/>